<proteinExistence type="predicted"/>
<dbReference type="eggNOG" id="ENOG502RN4Y">
    <property type="taxonomic scope" value="Eukaryota"/>
</dbReference>
<dbReference type="OrthoDB" id="434648at2759"/>
<keyword evidence="7" id="KW-1185">Reference proteome</keyword>
<evidence type="ECO:0000256" key="3">
    <source>
        <dbReference type="ARBA" id="ARBA00022840"/>
    </source>
</evidence>
<dbReference type="GO" id="GO:0046872">
    <property type="term" value="F:metal ion binding"/>
    <property type="evidence" value="ECO:0007669"/>
    <property type="project" value="InterPro"/>
</dbReference>
<dbReference type="InterPro" id="IPR011761">
    <property type="entry name" value="ATP-grasp"/>
</dbReference>
<dbReference type="InterPro" id="IPR005479">
    <property type="entry name" value="CPAse_ATP-bd"/>
</dbReference>
<dbReference type="STRING" id="667725.A0A0L0FPZ2"/>
<evidence type="ECO:0000256" key="1">
    <source>
        <dbReference type="ARBA" id="ARBA00022598"/>
    </source>
</evidence>
<keyword evidence="1" id="KW-0436">Ligase</keyword>
<dbReference type="PROSITE" id="PS00867">
    <property type="entry name" value="CPSASE_2"/>
    <property type="match status" value="1"/>
</dbReference>
<reference evidence="6 7" key="1">
    <citation type="submission" date="2011-02" db="EMBL/GenBank/DDBJ databases">
        <title>The Genome Sequence of Sphaeroforma arctica JP610.</title>
        <authorList>
            <consortium name="The Broad Institute Genome Sequencing Platform"/>
            <person name="Russ C."/>
            <person name="Cuomo C."/>
            <person name="Young S.K."/>
            <person name="Zeng Q."/>
            <person name="Gargeya S."/>
            <person name="Alvarado L."/>
            <person name="Berlin A."/>
            <person name="Chapman S.B."/>
            <person name="Chen Z."/>
            <person name="Freedman E."/>
            <person name="Gellesch M."/>
            <person name="Goldberg J."/>
            <person name="Griggs A."/>
            <person name="Gujja S."/>
            <person name="Heilman E."/>
            <person name="Heiman D."/>
            <person name="Howarth C."/>
            <person name="Mehta T."/>
            <person name="Neiman D."/>
            <person name="Pearson M."/>
            <person name="Roberts A."/>
            <person name="Saif S."/>
            <person name="Shea T."/>
            <person name="Shenoy N."/>
            <person name="Sisk P."/>
            <person name="Stolte C."/>
            <person name="Sykes S."/>
            <person name="White J."/>
            <person name="Yandava C."/>
            <person name="Burger G."/>
            <person name="Gray M.W."/>
            <person name="Holland P.W.H."/>
            <person name="King N."/>
            <person name="Lang F.B.F."/>
            <person name="Roger A.J."/>
            <person name="Ruiz-Trillo I."/>
            <person name="Haas B."/>
            <person name="Nusbaum C."/>
            <person name="Birren B."/>
        </authorList>
    </citation>
    <scope>NUCLEOTIDE SEQUENCE [LARGE SCALE GENOMIC DNA]</scope>
    <source>
        <strain evidence="6 7">JP610</strain>
    </source>
</reference>
<feature type="domain" description="ATP-grasp" evidence="5">
    <location>
        <begin position="160"/>
        <end position="371"/>
    </location>
</feature>
<dbReference type="InterPro" id="IPR052032">
    <property type="entry name" value="ATP-dep_AA_Ligase"/>
</dbReference>
<dbReference type="Pfam" id="PF13535">
    <property type="entry name" value="ATP-grasp_4"/>
    <property type="match status" value="2"/>
</dbReference>
<dbReference type="GO" id="GO:0005524">
    <property type="term" value="F:ATP binding"/>
    <property type="evidence" value="ECO:0007669"/>
    <property type="project" value="UniProtKB-UniRule"/>
</dbReference>
<dbReference type="PANTHER" id="PTHR43585">
    <property type="entry name" value="FUMIPYRROLE BIOSYNTHESIS PROTEIN C"/>
    <property type="match status" value="1"/>
</dbReference>
<protein>
    <recommendedName>
        <fullName evidence="5">ATP-grasp domain-containing protein</fullName>
    </recommendedName>
</protein>
<dbReference type="GO" id="GO:0016874">
    <property type="term" value="F:ligase activity"/>
    <property type="evidence" value="ECO:0007669"/>
    <property type="project" value="UniProtKB-KW"/>
</dbReference>
<dbReference type="RefSeq" id="XP_014151955.1">
    <property type="nucleotide sequence ID" value="XM_014296480.1"/>
</dbReference>
<dbReference type="Gene3D" id="3.30.470.20">
    <property type="entry name" value="ATP-grasp fold, B domain"/>
    <property type="match status" value="2"/>
</dbReference>
<dbReference type="SUPFAM" id="SSF56059">
    <property type="entry name" value="Glutathione synthetase ATP-binding domain-like"/>
    <property type="match status" value="2"/>
</dbReference>
<feature type="domain" description="ATP-grasp" evidence="5">
    <location>
        <begin position="678"/>
        <end position="889"/>
    </location>
</feature>
<evidence type="ECO:0000256" key="2">
    <source>
        <dbReference type="ARBA" id="ARBA00022741"/>
    </source>
</evidence>
<evidence type="ECO:0000313" key="6">
    <source>
        <dbReference type="EMBL" id="KNC78053.1"/>
    </source>
</evidence>
<gene>
    <name evidence="6" type="ORF">SARC_09499</name>
</gene>
<accession>A0A0L0FPZ2</accession>
<name>A0A0L0FPZ2_9EUKA</name>
<evidence type="ECO:0000259" key="5">
    <source>
        <dbReference type="PROSITE" id="PS50975"/>
    </source>
</evidence>
<sequence>MSSLSAAELEQLNANAADEATQALRFKALKGKRMLFISGSFMYPSMAGTLSDHCKALREYGVHITGVYHEARKGEGYHQQAEERSCHDRAILCDMDGEPARASESIVAAIKAAGLEGEFDGAYSPHESTQPMLGKVCELLGIFGNPFSAYEIARDKYATRKALEAAGLNTAQAVQIWTEKDIAKAAEKVGFPMIIKPTVGMGSAGVYKIQDEEELDTMVKRLLEDISSDWMLSQNQVGDQAPILAETFIVPTKFGGLVTEFDVDVQFWNGEMVYGNVLDNWEPEAPYFQDRGFHMPSITPPNVQQELIDYAAACVKAFGFKMGNFHMEAWYTEFGPVLIECNPRVGGGSVDKMHIEVFGASPAMGMTMAMMNVPINPPRFSEQQCSYGFLLVPAHKTGLLMEAKYLDEVLKHDLCEGGSYSKKAGDYCKGLDQSVPEWIGTVDFKTSKPVDVLIEAMVECMDIAVATAKKDTVIQRRNSHVLSVHVDEETQLLEASAEAALNAKGRPRRNSVLLDELPTENHMTQAELDQLMQNRPDEETQKLRFKALSGKRMLFISGSFMYPAMAATIGDLLIDMRNYGVHIVGVYQEDKKGEGYHQQAEERGCHDEAIFCDMTGEPAEAGKRISDAVTAANMKPFDGCYSPHESTQPIIGKVCETLKIFANPASSYDIARDKYATRKALEAAGLNTASAVQIWTEKDIAKAIEVVGFPMIIKPTVGMGSAGVYKIEDADMLDTMVKRLLADISSDWMLAQNQFGDQAPILAETCIIPIKFGGLVTEFDIDVQFWDGEMVYGNVIDNWEPEAPYFQDRGFHMPSFTPANVQQELIEYAAACVKAFGFKLGNFHMEAWYTENGPVLIECNPRVGGGSVSKMHEKVFGASPAVNMTLAMMGIPINPPRFTEPQCAYGFMLTPAHRTGILREADYLSEVLDHKLCDGGVYTKKVGDKIRGLDLYVPDWIAMVDFTSTGTVHHMVSEMEKLMAKASAACAAATIPERRRSRLMSDADMEV</sequence>
<evidence type="ECO:0000256" key="4">
    <source>
        <dbReference type="PROSITE-ProRule" id="PRU00409"/>
    </source>
</evidence>
<dbReference type="PROSITE" id="PS50975">
    <property type="entry name" value="ATP_GRASP"/>
    <property type="match status" value="2"/>
</dbReference>
<dbReference type="GeneID" id="25910003"/>
<keyword evidence="3 4" id="KW-0067">ATP-binding</keyword>
<keyword evidence="2 4" id="KW-0547">Nucleotide-binding</keyword>
<organism evidence="6 7">
    <name type="scientific">Sphaeroforma arctica JP610</name>
    <dbReference type="NCBI Taxonomy" id="667725"/>
    <lineage>
        <taxon>Eukaryota</taxon>
        <taxon>Ichthyosporea</taxon>
        <taxon>Ichthyophonida</taxon>
        <taxon>Sphaeroforma</taxon>
    </lineage>
</organism>
<dbReference type="AlphaFoldDB" id="A0A0L0FPZ2"/>
<dbReference type="PANTHER" id="PTHR43585:SF2">
    <property type="entry name" value="ATP-GRASP ENZYME FSQD"/>
    <property type="match status" value="1"/>
</dbReference>
<dbReference type="Proteomes" id="UP000054560">
    <property type="component" value="Unassembled WGS sequence"/>
</dbReference>
<dbReference type="EMBL" id="KQ242567">
    <property type="protein sequence ID" value="KNC78053.1"/>
    <property type="molecule type" value="Genomic_DNA"/>
</dbReference>
<evidence type="ECO:0000313" key="7">
    <source>
        <dbReference type="Proteomes" id="UP000054560"/>
    </source>
</evidence>